<dbReference type="InterPro" id="IPR015210">
    <property type="entry name" value="NaeI"/>
</dbReference>
<dbReference type="Gene3D" id="3.40.600.10">
    <property type="entry name" value="DNA mismatch repair MutH/Restriction endonuclease, type II"/>
    <property type="match status" value="1"/>
</dbReference>
<feature type="compositionally biased region" description="Basic and acidic residues" evidence="4">
    <location>
        <begin position="324"/>
        <end position="333"/>
    </location>
</feature>
<evidence type="ECO:0000256" key="1">
    <source>
        <dbReference type="ARBA" id="ARBA00022722"/>
    </source>
</evidence>
<keyword evidence="1" id="KW-0540">Nuclease</keyword>
<feature type="domain" description="Type II restriction enzyme NaeI" evidence="5">
    <location>
        <begin position="22"/>
        <end position="315"/>
    </location>
</feature>
<dbReference type="GO" id="GO:0004519">
    <property type="term" value="F:endonuclease activity"/>
    <property type="evidence" value="ECO:0007669"/>
    <property type="project" value="UniProtKB-KW"/>
</dbReference>
<evidence type="ECO:0000256" key="4">
    <source>
        <dbReference type="SAM" id="MobiDB-lite"/>
    </source>
</evidence>
<feature type="region of interest" description="Disordered" evidence="4">
    <location>
        <begin position="291"/>
        <end position="333"/>
    </location>
</feature>
<accession>A0ABZ1WWU6</accession>
<gene>
    <name evidence="6" type="ORF">OG929_17190</name>
</gene>
<reference evidence="6" key="1">
    <citation type="submission" date="2022-10" db="EMBL/GenBank/DDBJ databases">
        <title>The complete genomes of actinobacterial strains from the NBC collection.</title>
        <authorList>
            <person name="Joergensen T.S."/>
            <person name="Alvarez Arevalo M."/>
            <person name="Sterndorff E.B."/>
            <person name="Faurdal D."/>
            <person name="Vuksanovic O."/>
            <person name="Mourched A.-S."/>
            <person name="Charusanti P."/>
            <person name="Shaw S."/>
            <person name="Blin K."/>
            <person name="Weber T."/>
        </authorList>
    </citation>
    <scope>NUCLEOTIDE SEQUENCE</scope>
    <source>
        <strain evidence="6">NBC_00686</strain>
    </source>
</reference>
<evidence type="ECO:0000256" key="3">
    <source>
        <dbReference type="ARBA" id="ARBA00022801"/>
    </source>
</evidence>
<dbReference type="Pfam" id="PF09126">
    <property type="entry name" value="NaeI"/>
    <property type="match status" value="1"/>
</dbReference>
<evidence type="ECO:0000313" key="7">
    <source>
        <dbReference type="Proteomes" id="UP001432168"/>
    </source>
</evidence>
<proteinExistence type="predicted"/>
<evidence type="ECO:0000256" key="2">
    <source>
        <dbReference type="ARBA" id="ARBA00022759"/>
    </source>
</evidence>
<dbReference type="EMBL" id="CP109011">
    <property type="protein sequence ID" value="WUT43936.1"/>
    <property type="molecule type" value="Genomic_DNA"/>
</dbReference>
<keyword evidence="2 6" id="KW-0255">Endonuclease</keyword>
<dbReference type="CDD" id="cd22338">
    <property type="entry name" value="NaeI-like"/>
    <property type="match status" value="1"/>
</dbReference>
<keyword evidence="7" id="KW-1185">Reference proteome</keyword>
<keyword evidence="3" id="KW-0378">Hydrolase</keyword>
<dbReference type="Gene3D" id="1.10.10.10">
    <property type="entry name" value="Winged helix-like DNA-binding domain superfamily/Winged helix DNA-binding domain"/>
    <property type="match status" value="1"/>
</dbReference>
<dbReference type="InterPro" id="IPR036388">
    <property type="entry name" value="WH-like_DNA-bd_sf"/>
</dbReference>
<dbReference type="InterPro" id="IPR037057">
    <property type="entry name" value="DNA_rep_MutH/T2_RE_sf"/>
</dbReference>
<dbReference type="SUPFAM" id="SSF52980">
    <property type="entry name" value="Restriction endonuclease-like"/>
    <property type="match status" value="1"/>
</dbReference>
<organism evidence="6 7">
    <name type="scientific">Streptomyces pseudovenezuelae</name>
    <dbReference type="NCBI Taxonomy" id="67350"/>
    <lineage>
        <taxon>Bacteria</taxon>
        <taxon>Bacillati</taxon>
        <taxon>Actinomycetota</taxon>
        <taxon>Actinomycetes</taxon>
        <taxon>Kitasatosporales</taxon>
        <taxon>Streptomycetaceae</taxon>
        <taxon>Streptomyces</taxon>
        <taxon>Streptomyces aurantiacus group</taxon>
    </lineage>
</organism>
<protein>
    <submittedName>
        <fullName evidence="6">NaeI family type II restriction endonuclease</fullName>
    </submittedName>
</protein>
<sequence>MTLFEHPGPAPGVFDDPELMLVRQHLLSRDPEGARFARVLRETIDQLLDGEHTGRFDWNELHKTEKTHAGTLIEINLLREFGFTSGDDLDYLIEGIEVDCKFSQKQYGWMIPPEALDEICLVVWADDHRGLWSAGLLRADRARLTTSGNVTKKGNRDGKFRLTKEHHSLVCWLWLDAPLEENLLLHIDKQTQAAILNAGAGSKRSPGQAKVNELFRRVQGRRINRTVIRTLARQKDYMKRVRYNGGAREKLRNEGYLICGDYPNHQFVARQLGLPVPQEGENVSIRIVEAKPHHSGQPSVLLEGRQWVKAGPDDPEERAPLLPETKKQSSNHD</sequence>
<evidence type="ECO:0000313" key="6">
    <source>
        <dbReference type="EMBL" id="WUT43936.1"/>
    </source>
</evidence>
<dbReference type="Proteomes" id="UP001432168">
    <property type="component" value="Chromosome"/>
</dbReference>
<evidence type="ECO:0000259" key="5">
    <source>
        <dbReference type="Pfam" id="PF09126"/>
    </source>
</evidence>
<dbReference type="RefSeq" id="WP_329264335.1">
    <property type="nucleotide sequence ID" value="NZ_CP109011.1"/>
</dbReference>
<name>A0ABZ1WWU6_9ACTN</name>
<dbReference type="InterPro" id="IPR011335">
    <property type="entry name" value="Restrct_endonuc-II-like"/>
</dbReference>